<organism evidence="1 2">
    <name type="scientific">Entomomonas asaccharolytica</name>
    <dbReference type="NCBI Taxonomy" id="2785331"/>
    <lineage>
        <taxon>Bacteria</taxon>
        <taxon>Pseudomonadati</taxon>
        <taxon>Pseudomonadota</taxon>
        <taxon>Gammaproteobacteria</taxon>
        <taxon>Pseudomonadales</taxon>
        <taxon>Pseudomonadaceae</taxon>
        <taxon>Entomomonas</taxon>
    </lineage>
</organism>
<gene>
    <name evidence="1" type="ORF">JHT90_00335</name>
</gene>
<evidence type="ECO:0000313" key="2">
    <source>
        <dbReference type="Proteomes" id="UP000595278"/>
    </source>
</evidence>
<evidence type="ECO:0000313" key="1">
    <source>
        <dbReference type="EMBL" id="QQP85748.1"/>
    </source>
</evidence>
<reference evidence="1 2" key="1">
    <citation type="submission" date="2021-01" db="EMBL/GenBank/DDBJ databases">
        <title>Entomomonas sp. F2A isolated from a house cricket (Acheta domesticus).</title>
        <authorList>
            <person name="Spergser J."/>
            <person name="Busse H.-J."/>
        </authorList>
    </citation>
    <scope>NUCLEOTIDE SEQUENCE [LARGE SCALE GENOMIC DNA]</scope>
    <source>
        <strain evidence="1 2">F2A</strain>
    </source>
</reference>
<dbReference type="EMBL" id="CP067393">
    <property type="protein sequence ID" value="QQP85748.1"/>
    <property type="molecule type" value="Genomic_DNA"/>
</dbReference>
<dbReference type="RefSeq" id="WP_201092682.1">
    <property type="nucleotide sequence ID" value="NZ_CP067393.1"/>
</dbReference>
<proteinExistence type="predicted"/>
<protein>
    <submittedName>
        <fullName evidence="1">Uncharacterized protein</fullName>
    </submittedName>
</protein>
<dbReference type="KEGG" id="eaz:JHT90_00335"/>
<dbReference type="Proteomes" id="UP000595278">
    <property type="component" value="Chromosome"/>
</dbReference>
<keyword evidence="2" id="KW-1185">Reference proteome</keyword>
<name>A0A974NFS4_9GAMM</name>
<dbReference type="AlphaFoldDB" id="A0A974NFS4"/>
<accession>A0A974NFS4</accession>
<sequence>MPFIQRVNQENYQEYTDKLWTLYRFTDIPNQYLNNHTDPFKPFFNYIPYYGIGRVYEYATIFLHNFTIAEIKEIRSFLSNAVIDFALNQVTIVKQQYESTYSIRDYAKLRPLLLSYLNANDTNKTYRTSTDKEVDIVHLYAVMSIKFIKQALKILDYKSTDPLFFPFFNKKKSTINYDMLSKLLIFATESLYIGQLISSNTYQNQLKQQKLENLGIRLSKIEETKAIAISKSKAYWENDDPYKIIRINAMTQIVLADLKSLADSGDDIFIPSKETLKEWIKPIAPDYTRQNGRPSEKEKEQLKIFVKERFDVNI</sequence>